<dbReference type="GO" id="GO:0016020">
    <property type="term" value="C:membrane"/>
    <property type="evidence" value="ECO:0007669"/>
    <property type="project" value="UniProtKB-SubCell"/>
</dbReference>
<feature type="repeat" description="TPR" evidence="13">
    <location>
        <begin position="577"/>
        <end position="610"/>
    </location>
</feature>
<feature type="transmembrane region" description="Helical" evidence="15">
    <location>
        <begin position="89"/>
        <end position="106"/>
    </location>
</feature>
<keyword evidence="18" id="KW-1185">Reference proteome</keyword>
<evidence type="ECO:0000256" key="10">
    <source>
        <dbReference type="ARBA" id="ARBA00022824"/>
    </source>
</evidence>
<dbReference type="Gene3D" id="1.25.40.10">
    <property type="entry name" value="Tetratricopeptide repeat domain"/>
    <property type="match status" value="3"/>
</dbReference>
<keyword evidence="8" id="KW-0677">Repeat</keyword>
<feature type="domain" description="DUF1736" evidence="16">
    <location>
        <begin position="258"/>
        <end position="329"/>
    </location>
</feature>
<evidence type="ECO:0000256" key="8">
    <source>
        <dbReference type="ARBA" id="ARBA00022737"/>
    </source>
</evidence>
<feature type="transmembrane region" description="Helical" evidence="15">
    <location>
        <begin position="135"/>
        <end position="156"/>
    </location>
</feature>
<evidence type="ECO:0000256" key="2">
    <source>
        <dbReference type="ARBA" id="ARBA00004240"/>
    </source>
</evidence>
<evidence type="ECO:0000256" key="15">
    <source>
        <dbReference type="SAM" id="Phobius"/>
    </source>
</evidence>
<organism evidence="17 18">
    <name type="scientific">Pomacea canaliculata</name>
    <name type="common">Golden apple snail</name>
    <dbReference type="NCBI Taxonomy" id="400727"/>
    <lineage>
        <taxon>Eukaryota</taxon>
        <taxon>Metazoa</taxon>
        <taxon>Spiralia</taxon>
        <taxon>Lophotrochozoa</taxon>
        <taxon>Mollusca</taxon>
        <taxon>Gastropoda</taxon>
        <taxon>Caenogastropoda</taxon>
        <taxon>Architaenioglossa</taxon>
        <taxon>Ampullarioidea</taxon>
        <taxon>Ampullariidae</taxon>
        <taxon>Pomacea</taxon>
    </lineage>
</organism>
<dbReference type="STRING" id="400727.A0A2T7P5K9"/>
<gene>
    <name evidence="17" type="ORF">C0Q70_11285</name>
</gene>
<dbReference type="InterPro" id="IPR013618">
    <property type="entry name" value="TMTC_DUF1736"/>
</dbReference>
<accession>A0A2T7P5K9</accession>
<dbReference type="AlphaFoldDB" id="A0A2T7P5K9"/>
<dbReference type="InterPro" id="IPR011990">
    <property type="entry name" value="TPR-like_helical_dom_sf"/>
</dbReference>
<dbReference type="GO" id="GO:0004169">
    <property type="term" value="F:dolichyl-phosphate-mannose-protein mannosyltransferase activity"/>
    <property type="evidence" value="ECO:0007669"/>
    <property type="project" value="UniProtKB-EC"/>
</dbReference>
<evidence type="ECO:0000256" key="14">
    <source>
        <dbReference type="SAM" id="MobiDB-lite"/>
    </source>
</evidence>
<dbReference type="OrthoDB" id="66906at2759"/>
<dbReference type="Pfam" id="PF13432">
    <property type="entry name" value="TPR_16"/>
    <property type="match status" value="1"/>
</dbReference>
<keyword evidence="10" id="KW-0256">Endoplasmic reticulum</keyword>
<dbReference type="SMART" id="SM00028">
    <property type="entry name" value="TPR"/>
    <property type="match status" value="8"/>
</dbReference>
<evidence type="ECO:0000256" key="3">
    <source>
        <dbReference type="ARBA" id="ARBA00004922"/>
    </source>
</evidence>
<feature type="transmembrane region" description="Helical" evidence="15">
    <location>
        <begin position="350"/>
        <end position="370"/>
    </location>
</feature>
<dbReference type="PROSITE" id="PS50293">
    <property type="entry name" value="TPR_REGION"/>
    <property type="match status" value="3"/>
</dbReference>
<dbReference type="Pfam" id="PF08409">
    <property type="entry name" value="TMTC_DUF1736"/>
    <property type="match status" value="1"/>
</dbReference>
<evidence type="ECO:0000256" key="4">
    <source>
        <dbReference type="ARBA" id="ARBA00007882"/>
    </source>
</evidence>
<feature type="repeat" description="TPR" evidence="13">
    <location>
        <begin position="543"/>
        <end position="576"/>
    </location>
</feature>
<feature type="transmembrane region" description="Helical" evidence="15">
    <location>
        <begin position="376"/>
        <end position="396"/>
    </location>
</feature>
<feature type="region of interest" description="Disordered" evidence="14">
    <location>
        <begin position="800"/>
        <end position="843"/>
    </location>
</feature>
<feature type="compositionally biased region" description="Low complexity" evidence="14">
    <location>
        <begin position="804"/>
        <end position="820"/>
    </location>
</feature>
<dbReference type="Pfam" id="PF00515">
    <property type="entry name" value="TPR_1"/>
    <property type="match status" value="1"/>
</dbReference>
<feature type="transmembrane region" description="Helical" evidence="15">
    <location>
        <begin position="320"/>
        <end position="338"/>
    </location>
</feature>
<dbReference type="SUPFAM" id="SSF48452">
    <property type="entry name" value="TPR-like"/>
    <property type="match status" value="2"/>
</dbReference>
<protein>
    <recommendedName>
        <fullName evidence="5">dolichyl-phosphate-mannose--protein mannosyltransferase</fullName>
        <ecNumber evidence="5">2.4.1.109</ecNumber>
    </recommendedName>
</protein>
<keyword evidence="9 13" id="KW-0802">TPR repeat</keyword>
<evidence type="ECO:0000313" key="17">
    <source>
        <dbReference type="EMBL" id="PVD28691.1"/>
    </source>
</evidence>
<evidence type="ECO:0000313" key="18">
    <source>
        <dbReference type="Proteomes" id="UP000245119"/>
    </source>
</evidence>
<evidence type="ECO:0000256" key="5">
    <source>
        <dbReference type="ARBA" id="ARBA00012839"/>
    </source>
</evidence>
<keyword evidence="6" id="KW-0808">Transferase</keyword>
<feature type="transmembrane region" description="Helical" evidence="15">
    <location>
        <begin position="191"/>
        <end position="215"/>
    </location>
</feature>
<comment type="pathway">
    <text evidence="3">Protein modification; protein glycosylation.</text>
</comment>
<dbReference type="InterPro" id="IPR019734">
    <property type="entry name" value="TPR_rpt"/>
</dbReference>
<keyword evidence="7 15" id="KW-0812">Transmembrane</keyword>
<evidence type="ECO:0000259" key="16">
    <source>
        <dbReference type="Pfam" id="PF08409"/>
    </source>
</evidence>
<feature type="transmembrane region" description="Helical" evidence="15">
    <location>
        <begin position="168"/>
        <end position="185"/>
    </location>
</feature>
<feature type="transmembrane region" description="Helical" evidence="15">
    <location>
        <begin position="227"/>
        <end position="251"/>
    </location>
</feature>
<reference evidence="17 18" key="1">
    <citation type="submission" date="2018-04" db="EMBL/GenBank/DDBJ databases">
        <title>The genome of golden apple snail Pomacea canaliculata provides insight into stress tolerance and invasive adaptation.</title>
        <authorList>
            <person name="Liu C."/>
            <person name="Liu B."/>
            <person name="Ren Y."/>
            <person name="Zhang Y."/>
            <person name="Wang H."/>
            <person name="Li S."/>
            <person name="Jiang F."/>
            <person name="Yin L."/>
            <person name="Zhang G."/>
            <person name="Qian W."/>
            <person name="Fan W."/>
        </authorList>
    </citation>
    <scope>NUCLEOTIDE SEQUENCE [LARGE SCALE GENOMIC DNA]</scope>
    <source>
        <strain evidence="17">SZHN2017</strain>
        <tissue evidence="17">Muscle</tissue>
    </source>
</reference>
<evidence type="ECO:0000256" key="9">
    <source>
        <dbReference type="ARBA" id="ARBA00022803"/>
    </source>
</evidence>
<proteinExistence type="inferred from homology"/>
<evidence type="ECO:0000256" key="1">
    <source>
        <dbReference type="ARBA" id="ARBA00004141"/>
    </source>
</evidence>
<feature type="transmembrane region" description="Helical" evidence="15">
    <location>
        <begin position="405"/>
        <end position="423"/>
    </location>
</feature>
<evidence type="ECO:0000256" key="13">
    <source>
        <dbReference type="PROSITE-ProRule" id="PRU00339"/>
    </source>
</evidence>
<dbReference type="PANTHER" id="PTHR44395:SF1">
    <property type="entry name" value="PROTEIN O-MANNOSYL-TRANSFERASE TMTC3"/>
    <property type="match status" value="1"/>
</dbReference>
<feature type="repeat" description="TPR" evidence="13">
    <location>
        <begin position="446"/>
        <end position="479"/>
    </location>
</feature>
<comment type="caution">
    <text evidence="17">The sequence shown here is derived from an EMBL/GenBank/DDBJ whole genome shotgun (WGS) entry which is preliminary data.</text>
</comment>
<feature type="compositionally biased region" description="Low complexity" evidence="14">
    <location>
        <begin position="832"/>
        <end position="843"/>
    </location>
</feature>
<dbReference type="UniPathway" id="UPA00378"/>
<dbReference type="PROSITE" id="PS50005">
    <property type="entry name" value="TPR"/>
    <property type="match status" value="4"/>
</dbReference>
<keyword evidence="12 15" id="KW-0472">Membrane</keyword>
<name>A0A2T7P5K9_POMCA</name>
<dbReference type="Proteomes" id="UP000245119">
    <property type="component" value="Linkage Group LG6"/>
</dbReference>
<dbReference type="FunFam" id="1.25.40.10:FF:000239">
    <property type="entry name" value="Transmembrane and TPR repeat-containing protein 3"/>
    <property type="match status" value="1"/>
</dbReference>
<comment type="similarity">
    <text evidence="4">Belongs to the TMTC family.</text>
</comment>
<feature type="repeat" description="TPR" evidence="13">
    <location>
        <begin position="648"/>
        <end position="681"/>
    </location>
</feature>
<keyword evidence="11 15" id="KW-1133">Transmembrane helix</keyword>
<comment type="subcellular location">
    <subcellularLocation>
        <location evidence="2">Endoplasmic reticulum</location>
    </subcellularLocation>
    <subcellularLocation>
        <location evidence="1">Membrane</location>
        <topology evidence="1">Multi-pass membrane protein</topology>
    </subcellularLocation>
</comment>
<dbReference type="Pfam" id="PF13181">
    <property type="entry name" value="TPR_8"/>
    <property type="match status" value="1"/>
</dbReference>
<evidence type="ECO:0000256" key="11">
    <source>
        <dbReference type="ARBA" id="ARBA00022989"/>
    </source>
</evidence>
<evidence type="ECO:0000256" key="6">
    <source>
        <dbReference type="ARBA" id="ARBA00022679"/>
    </source>
</evidence>
<dbReference type="GO" id="GO:0005783">
    <property type="term" value="C:endoplasmic reticulum"/>
    <property type="evidence" value="ECO:0007669"/>
    <property type="project" value="UniProtKB-SubCell"/>
</dbReference>
<dbReference type="Pfam" id="PF14559">
    <property type="entry name" value="TPR_19"/>
    <property type="match status" value="1"/>
</dbReference>
<evidence type="ECO:0000256" key="12">
    <source>
        <dbReference type="ARBA" id="ARBA00023136"/>
    </source>
</evidence>
<dbReference type="EC" id="2.4.1.109" evidence="5"/>
<evidence type="ECO:0000256" key="7">
    <source>
        <dbReference type="ARBA" id="ARBA00022692"/>
    </source>
</evidence>
<sequence>MEQFTLHSIILVVTTLAIYHNALDCGFVFDDMSAIVENQDLRPKTPITDLFWNDFWGTPMHKEKSHKSYRPLCVLTFRFNYMLSELEPMTYHLVNVVLHAIVCILFMKVCNMFVKESTSFLAAMLFAVHPVHTEAVTGVVGRAECLSSIFFLAAFLMYSKCTGYRSPIAWRPLIMTVILVTVAVICKEQGITVIGVCCVYEVFVAQRATMSELLWMLTSVIQGKPKLAGWLQTSIMRAGFLVFSTLFLLFARIKVMGAQLPVFTKFDNPASVSPSPARQLTLNYLLPVNAWLLLNPSGLCCDWTMGTIPIITSLVDMRNLATLAFYLVLGSFTVYALFEQTRRSRAIIMSLSFLVLPFIPASNLFFPVGFVVAERILYTPSLGFCLLVALGFHIIIENRKCLRGLMYLLMTLLLLCHSAKTFVRNYDWMSEYSLFRSALKVNQDNAKLWNNVGHALEKVEKYQEALDYFEKAASVQPDDIGAHINVGRTYNNLNLSRSYTARVAPNHLNAYLNLANLVSKDPHRLEEARNLLQQAISMRTDFIEAYINLGDIFVKLGRIADAQHTYEDAIRVEPRNADLHFNLGVVHLEQKHMAEARQAFENALKIDPDHVQSLYNSAILMQEGGNPKDREEAVRRLHKLEQGDPRDPKIFFNSAMLAMDEKNFMAAEINFKKAVQLDPKFRSALFNLALMLVNDVNRPLEAVPYLEQLLTHYPDHTKGLILMGDLNVNHLKNLDAAEQNFRTILQHEPNNVQAHHNLCVVYVERGDLLRAERCLVDTLALEPSADYIRNHLNIVRSRIHQIRQRQQQKQQQQASPPIHQEIPQRTSDFDSQEQPQNPPQSQR</sequence>
<dbReference type="EMBL" id="PZQS01000006">
    <property type="protein sequence ID" value="PVD28691.1"/>
    <property type="molecule type" value="Genomic_DNA"/>
</dbReference>
<dbReference type="PANTHER" id="PTHR44395">
    <property type="match status" value="1"/>
</dbReference>